<dbReference type="PANTHER" id="PTHR38781">
    <property type="entry name" value="ANTITOXIN DINJ-RELATED"/>
    <property type="match status" value="1"/>
</dbReference>
<dbReference type="InterPro" id="IPR013321">
    <property type="entry name" value="Arc_rbn_hlx_hlx"/>
</dbReference>
<dbReference type="GO" id="GO:0015643">
    <property type="term" value="F:toxic substance binding"/>
    <property type="evidence" value="ECO:0007669"/>
    <property type="project" value="InterPro"/>
</dbReference>
<evidence type="ECO:0000313" key="4">
    <source>
        <dbReference type="Proteomes" id="UP000078224"/>
    </source>
</evidence>
<evidence type="ECO:0000313" key="3">
    <source>
        <dbReference type="EMBL" id="OAT52018.1"/>
    </source>
</evidence>
<dbReference type="PANTHER" id="PTHR38781:SF1">
    <property type="entry name" value="ANTITOXIN DINJ-RELATED"/>
    <property type="match status" value="1"/>
</dbReference>
<name>A0A1B7JVU2_9GAMM</name>
<dbReference type="Gene3D" id="1.10.1220.10">
    <property type="entry name" value="Met repressor-like"/>
    <property type="match status" value="1"/>
</dbReference>
<evidence type="ECO:0000256" key="1">
    <source>
        <dbReference type="ARBA" id="ARBA00010562"/>
    </source>
</evidence>
<dbReference type="PIRSF" id="PIRSF003108">
    <property type="entry name" value="DinJ"/>
    <property type="match status" value="1"/>
</dbReference>
<dbReference type="Proteomes" id="UP000078224">
    <property type="component" value="Unassembled WGS sequence"/>
</dbReference>
<dbReference type="InterPro" id="IPR007337">
    <property type="entry name" value="RelB/DinJ"/>
</dbReference>
<comment type="similarity">
    <text evidence="1">Belongs to the RelB/DinJ antitoxin family.</text>
</comment>
<dbReference type="RefSeq" id="WP_068908525.1">
    <property type="nucleotide sequence ID" value="NZ_LXEW01000026.1"/>
</dbReference>
<dbReference type="EMBL" id="LXEW01000026">
    <property type="protein sequence ID" value="OAT52018.1"/>
    <property type="molecule type" value="Genomic_DNA"/>
</dbReference>
<dbReference type="GO" id="GO:0000987">
    <property type="term" value="F:cis-regulatory region sequence-specific DNA binding"/>
    <property type="evidence" value="ECO:0007669"/>
    <property type="project" value="InterPro"/>
</dbReference>
<keyword evidence="2" id="KW-1277">Toxin-antitoxin system</keyword>
<keyword evidence="4" id="KW-1185">Reference proteome</keyword>
<protein>
    <recommendedName>
        <fullName evidence="5">DNA-damage-inducible protein J</fullName>
    </recommendedName>
</protein>
<reference evidence="3 4" key="1">
    <citation type="submission" date="2016-04" db="EMBL/GenBank/DDBJ databases">
        <title>ATOL: Assembling a taxonomically balanced genome-scale reconstruction of the evolutionary history of the Enterobacteriaceae.</title>
        <authorList>
            <person name="Plunkett G.III."/>
            <person name="Neeno-Eckwall E.C."/>
            <person name="Glasner J.D."/>
            <person name="Perna N.T."/>
        </authorList>
    </citation>
    <scope>NUCLEOTIDE SEQUENCE [LARGE SCALE GENOMIC DNA]</scope>
    <source>
        <strain evidence="3 4">ATCC 35613</strain>
    </source>
</reference>
<dbReference type="PATRIC" id="fig|1354272.4.peg.1819"/>
<evidence type="ECO:0000256" key="2">
    <source>
        <dbReference type="ARBA" id="ARBA00022649"/>
    </source>
</evidence>
<organism evidence="3 4">
    <name type="scientific">Providencia heimbachae ATCC 35613</name>
    <dbReference type="NCBI Taxonomy" id="1354272"/>
    <lineage>
        <taxon>Bacteria</taxon>
        <taxon>Pseudomonadati</taxon>
        <taxon>Pseudomonadota</taxon>
        <taxon>Gammaproteobacteria</taxon>
        <taxon>Enterobacterales</taxon>
        <taxon>Morganellaceae</taxon>
        <taxon>Providencia</taxon>
    </lineage>
</organism>
<dbReference type="GO" id="GO:0006351">
    <property type="term" value="P:DNA-templated transcription"/>
    <property type="evidence" value="ECO:0007669"/>
    <property type="project" value="TreeGrafter"/>
</dbReference>
<dbReference type="Pfam" id="PF04221">
    <property type="entry name" value="RelB"/>
    <property type="match status" value="1"/>
</dbReference>
<dbReference type="InterPro" id="IPR026262">
    <property type="entry name" value="DinJ"/>
</dbReference>
<evidence type="ECO:0008006" key="5">
    <source>
        <dbReference type="Google" id="ProtNLM"/>
    </source>
</evidence>
<sequence length="96" mass="10828">MTALLKTTDVRSRIDKQLKAEAASVLQDCGLTISAAIRLFLEQVVQEQCIPFEIKRKQPSIKTARALEEATLIEQQYSSLDEMMLELTKSDAKTKQ</sequence>
<dbReference type="NCBIfam" id="TIGR02384">
    <property type="entry name" value="RelB_DinJ"/>
    <property type="match status" value="1"/>
</dbReference>
<comment type="caution">
    <text evidence="3">The sequence shown here is derived from an EMBL/GenBank/DDBJ whole genome shotgun (WGS) entry which is preliminary data.</text>
</comment>
<accession>A0A1B7JVU2</accession>
<proteinExistence type="inferred from homology"/>
<dbReference type="AlphaFoldDB" id="A0A1B7JVU2"/>
<dbReference type="GO" id="GO:0006355">
    <property type="term" value="P:regulation of DNA-templated transcription"/>
    <property type="evidence" value="ECO:0007669"/>
    <property type="project" value="InterPro"/>
</dbReference>
<dbReference type="GO" id="GO:0044010">
    <property type="term" value="P:single-species biofilm formation"/>
    <property type="evidence" value="ECO:0007669"/>
    <property type="project" value="InterPro"/>
</dbReference>
<dbReference type="OrthoDB" id="3174560at2"/>
<gene>
    <name evidence="3" type="ORF">M998_1784</name>
</gene>